<evidence type="ECO:0000313" key="1">
    <source>
        <dbReference type="EMBL" id="NAW13260.1"/>
    </source>
</evidence>
<dbReference type="Proteomes" id="UP000448235">
    <property type="component" value="Unassembled WGS sequence"/>
</dbReference>
<comment type="caution">
    <text evidence="1">The sequence shown here is derived from an EMBL/GenBank/DDBJ whole genome shotgun (WGS) entry which is preliminary data.</text>
</comment>
<gene>
    <name evidence="1" type="ORF">GRB80_10415</name>
</gene>
<reference evidence="1 2" key="1">
    <citation type="submission" date="2019-12" db="EMBL/GenBank/DDBJ databases">
        <title>Draft genome sequencing of Halomonas icarensis D1-1.</title>
        <authorList>
            <person name="Pandiyan K."/>
            <person name="Kushwaha P."/>
            <person name="Gowdham M."/>
            <person name="Chakdar H."/>
            <person name="Singh A."/>
            <person name="Kumar M."/>
            <person name="Saxena A.K."/>
        </authorList>
    </citation>
    <scope>NUCLEOTIDE SEQUENCE [LARGE SCALE GENOMIC DNA]</scope>
    <source>
        <strain evidence="1 2">D1-1</strain>
    </source>
</reference>
<dbReference type="EMBL" id="WUTS01000001">
    <property type="protein sequence ID" value="NAW13260.1"/>
    <property type="molecule type" value="Genomic_DNA"/>
</dbReference>
<keyword evidence="2" id="KW-1185">Reference proteome</keyword>
<dbReference type="RefSeq" id="WP_132044031.1">
    <property type="nucleotide sequence ID" value="NZ_JARWMY010000011.1"/>
</dbReference>
<sequence length="130" mass="14716">MSSSPQLRYHCIFLEVSFRELQERVNAQTQGDDTPCWLDARTLTLLTSELERCRRDAQGVPEMAESLGTAVYHAGLLLAQCPGALGKRLCLHHLQAIRTPLQETIARLEGRQARSQPGPMQRLRYWLSAE</sequence>
<proteinExistence type="predicted"/>
<name>A0A7X5AMB4_9GAMM</name>
<protein>
    <submittedName>
        <fullName evidence="1">Uncharacterized protein</fullName>
    </submittedName>
</protein>
<organism evidence="1 2">
    <name type="scientific">Halomonas icarae</name>
    <dbReference type="NCBI Taxonomy" id="2691040"/>
    <lineage>
        <taxon>Bacteria</taxon>
        <taxon>Pseudomonadati</taxon>
        <taxon>Pseudomonadota</taxon>
        <taxon>Gammaproteobacteria</taxon>
        <taxon>Oceanospirillales</taxon>
        <taxon>Halomonadaceae</taxon>
        <taxon>Halomonas</taxon>
    </lineage>
</organism>
<evidence type="ECO:0000313" key="2">
    <source>
        <dbReference type="Proteomes" id="UP000448235"/>
    </source>
</evidence>
<accession>A0A7X5AMB4</accession>
<dbReference type="AlphaFoldDB" id="A0A7X5AMB4"/>